<evidence type="ECO:0000259" key="7">
    <source>
        <dbReference type="Pfam" id="PF02016"/>
    </source>
</evidence>
<comment type="caution">
    <text evidence="9">The sequence shown here is derived from an EMBL/GenBank/DDBJ whole genome shotgun (WGS) entry which is preliminary data.</text>
</comment>
<dbReference type="InterPro" id="IPR027478">
    <property type="entry name" value="LdcA_N"/>
</dbReference>
<dbReference type="GO" id="GO:0008236">
    <property type="term" value="F:serine-type peptidase activity"/>
    <property type="evidence" value="ECO:0007669"/>
    <property type="project" value="UniProtKB-KW"/>
</dbReference>
<feature type="domain" description="LD-carboxypeptidase N-terminal" evidence="7">
    <location>
        <begin position="41"/>
        <end position="157"/>
    </location>
</feature>
<dbReference type="PROSITE" id="PS51318">
    <property type="entry name" value="TAT"/>
    <property type="match status" value="1"/>
</dbReference>
<dbReference type="InterPro" id="IPR029062">
    <property type="entry name" value="Class_I_gatase-like"/>
</dbReference>
<feature type="active site" description="Nucleophile" evidence="6">
    <location>
        <position position="137"/>
    </location>
</feature>
<dbReference type="Proteomes" id="UP000442714">
    <property type="component" value="Unassembled WGS sequence"/>
</dbReference>
<organism evidence="9 10">
    <name type="scientific">Pontixanthobacter aquaemixtae</name>
    <dbReference type="NCBI Taxonomy" id="1958940"/>
    <lineage>
        <taxon>Bacteria</taxon>
        <taxon>Pseudomonadati</taxon>
        <taxon>Pseudomonadota</taxon>
        <taxon>Alphaproteobacteria</taxon>
        <taxon>Sphingomonadales</taxon>
        <taxon>Erythrobacteraceae</taxon>
        <taxon>Pontixanthobacter</taxon>
    </lineage>
</organism>
<keyword evidence="5" id="KW-0720">Serine protease</keyword>
<dbReference type="Gene3D" id="3.50.30.60">
    <property type="entry name" value="LD-carboxypeptidase A C-terminal domain-like"/>
    <property type="match status" value="1"/>
</dbReference>
<dbReference type="InterPro" id="IPR040449">
    <property type="entry name" value="Peptidase_S66_N"/>
</dbReference>
<dbReference type="PIRSF" id="PIRSF028757">
    <property type="entry name" value="LD-carboxypeptidase"/>
    <property type="match status" value="1"/>
</dbReference>
<dbReference type="InterPro" id="IPR027461">
    <property type="entry name" value="Carboxypeptidase_A_C_sf"/>
</dbReference>
<protein>
    <submittedName>
        <fullName evidence="9">LD-carboxypeptidase</fullName>
    </submittedName>
</protein>
<dbReference type="SUPFAM" id="SSF141986">
    <property type="entry name" value="LD-carboxypeptidase A C-terminal domain-like"/>
    <property type="match status" value="1"/>
</dbReference>
<dbReference type="PANTHER" id="PTHR30237:SF2">
    <property type="entry name" value="MUREIN TETRAPEPTIDE CARBOXYPEPTIDASE"/>
    <property type="match status" value="1"/>
</dbReference>
<evidence type="ECO:0000256" key="1">
    <source>
        <dbReference type="ARBA" id="ARBA00010233"/>
    </source>
</evidence>
<dbReference type="OrthoDB" id="9807329at2"/>
<feature type="active site" description="Charge relay system" evidence="6">
    <location>
        <position position="237"/>
    </location>
</feature>
<dbReference type="InterPro" id="IPR006311">
    <property type="entry name" value="TAT_signal"/>
</dbReference>
<feature type="domain" description="LD-carboxypeptidase C-terminal" evidence="8">
    <location>
        <begin position="207"/>
        <end position="325"/>
    </location>
</feature>
<dbReference type="CDD" id="cd07025">
    <property type="entry name" value="Peptidase_S66"/>
    <property type="match status" value="1"/>
</dbReference>
<dbReference type="SUPFAM" id="SSF52317">
    <property type="entry name" value="Class I glutamine amidotransferase-like"/>
    <property type="match status" value="1"/>
</dbReference>
<dbReference type="EMBL" id="WTYX01000002">
    <property type="protein sequence ID" value="MXO91715.1"/>
    <property type="molecule type" value="Genomic_DNA"/>
</dbReference>
<comment type="similarity">
    <text evidence="1">Belongs to the peptidase S66 family.</text>
</comment>
<keyword evidence="2 9" id="KW-0121">Carboxypeptidase</keyword>
<evidence type="ECO:0000256" key="6">
    <source>
        <dbReference type="PIRSR" id="PIRSR028757-1"/>
    </source>
</evidence>
<evidence type="ECO:0000256" key="5">
    <source>
        <dbReference type="ARBA" id="ARBA00022825"/>
    </source>
</evidence>
<dbReference type="InterPro" id="IPR003507">
    <property type="entry name" value="S66_fam"/>
</dbReference>
<dbReference type="Gene3D" id="3.40.50.10740">
    <property type="entry name" value="Class I glutamine amidotransferase-like"/>
    <property type="match status" value="1"/>
</dbReference>
<sequence>MTDRRSVLAGIGLAAAAGFIPATAFARDRARPARLRLGDTVGLIAPASAVSAEQVEFAQNNIRGMGLVPKIGRHVRAVHGYLAGTDAQRAGDINEMFADPQIRAVFSISGGWGCARLLSLIDWEIIRSNPKLLIGYSDITALHCAFAARAGFATIHAPNAANTWQASSWNNLWWMAFAGIKPLLGGTEEEEQSGRIGRTIQGGKAVGRLIGGNLTVVSTLMGTPWLPDMQGAILFLEDVNEAPYRVDRMLQQLSLSGILGSLGGVVFGQCSRCNKPTHEGVELGFGLDEIVDHHFGPLGIPAFTGANIGHVRNQLSVPVGATVKLDADARTIRLAEALVA</sequence>
<reference evidence="9 10" key="1">
    <citation type="submission" date="2019-12" db="EMBL/GenBank/DDBJ databases">
        <title>Genomic-based taxomic classification of the family Erythrobacteraceae.</title>
        <authorList>
            <person name="Xu L."/>
        </authorList>
    </citation>
    <scope>NUCLEOTIDE SEQUENCE [LARGE SCALE GENOMIC DNA]</scope>
    <source>
        <strain evidence="9 10">KCTC 52763</strain>
    </source>
</reference>
<dbReference type="Pfam" id="PF02016">
    <property type="entry name" value="Peptidase_S66"/>
    <property type="match status" value="1"/>
</dbReference>
<evidence type="ECO:0000259" key="8">
    <source>
        <dbReference type="Pfam" id="PF17676"/>
    </source>
</evidence>
<keyword evidence="4" id="KW-0378">Hydrolase</keyword>
<dbReference type="GO" id="GO:0004180">
    <property type="term" value="F:carboxypeptidase activity"/>
    <property type="evidence" value="ECO:0007669"/>
    <property type="project" value="UniProtKB-KW"/>
</dbReference>
<dbReference type="InterPro" id="IPR040921">
    <property type="entry name" value="Peptidase_S66C"/>
</dbReference>
<proteinExistence type="inferred from homology"/>
<evidence type="ECO:0000313" key="9">
    <source>
        <dbReference type="EMBL" id="MXO91715.1"/>
    </source>
</evidence>
<keyword evidence="10" id="KW-1185">Reference proteome</keyword>
<dbReference type="Pfam" id="PF17676">
    <property type="entry name" value="Peptidase_S66C"/>
    <property type="match status" value="1"/>
</dbReference>
<feature type="active site" description="Charge relay system" evidence="6">
    <location>
        <position position="310"/>
    </location>
</feature>
<accession>A0A844ZV15</accession>
<dbReference type="PANTHER" id="PTHR30237">
    <property type="entry name" value="MURAMOYLTETRAPEPTIDE CARBOXYPEPTIDASE"/>
    <property type="match status" value="1"/>
</dbReference>
<dbReference type="RefSeq" id="WP_160605435.1">
    <property type="nucleotide sequence ID" value="NZ_WTYX01000002.1"/>
</dbReference>
<evidence type="ECO:0000256" key="4">
    <source>
        <dbReference type="ARBA" id="ARBA00022801"/>
    </source>
</evidence>
<gene>
    <name evidence="9" type="ORF">GRI41_12835</name>
</gene>
<keyword evidence="3" id="KW-0645">Protease</keyword>
<evidence type="ECO:0000256" key="3">
    <source>
        <dbReference type="ARBA" id="ARBA00022670"/>
    </source>
</evidence>
<dbReference type="GO" id="GO:0006508">
    <property type="term" value="P:proteolysis"/>
    <property type="evidence" value="ECO:0007669"/>
    <property type="project" value="UniProtKB-KW"/>
</dbReference>
<evidence type="ECO:0000256" key="2">
    <source>
        <dbReference type="ARBA" id="ARBA00022645"/>
    </source>
</evidence>
<name>A0A844ZV15_9SPHN</name>
<evidence type="ECO:0000313" key="10">
    <source>
        <dbReference type="Proteomes" id="UP000442714"/>
    </source>
</evidence>
<dbReference type="AlphaFoldDB" id="A0A844ZV15"/>